<reference evidence="5 6" key="1">
    <citation type="submission" date="2020-01" db="EMBL/GenBank/DDBJ databases">
        <authorList>
            <person name="Chen J."/>
            <person name="Zhu S."/>
            <person name="Yang J."/>
        </authorList>
    </citation>
    <scope>NUCLEOTIDE SEQUENCE [LARGE SCALE GENOMIC DNA]</scope>
    <source>
        <strain evidence="5 6">345S023</strain>
    </source>
</reference>
<feature type="domain" description="Methyltransferase" evidence="3">
    <location>
        <begin position="90"/>
        <end position="202"/>
    </location>
</feature>
<feature type="binding site" evidence="1">
    <location>
        <position position="24"/>
    </location>
    <ligand>
        <name>Zn(2+)</name>
        <dbReference type="ChEBI" id="CHEBI:29105"/>
    </ligand>
</feature>
<protein>
    <submittedName>
        <fullName evidence="5">Methyltransferase domain-containing protein</fullName>
    </submittedName>
</protein>
<evidence type="ECO:0000259" key="3">
    <source>
        <dbReference type="Pfam" id="PF13847"/>
    </source>
</evidence>
<accession>A0A7X5LNT1</accession>
<name>A0A7X5LNT1_9ALTE</name>
<dbReference type="InterPro" id="IPR029063">
    <property type="entry name" value="SAM-dependent_MTases_sf"/>
</dbReference>
<keyword evidence="5" id="KW-0489">Methyltransferase</keyword>
<dbReference type="CDD" id="cd02440">
    <property type="entry name" value="AdoMet_MTases"/>
    <property type="match status" value="1"/>
</dbReference>
<sequence>MWQCPLCQAPIALTSSVIKCSNNHSFDKAKAGYVNLLPVQFKKSKSPGDDKNMVRARRDFHLQQGYAPLKQKMVALLAQHGHANAQPFVVYDAGCGEGSYLNACVEGLNKQGFNTLGAGSDIAKIAVELAAKAFKNEQFVVASSFDLPLQDESIDAAIQVFAPGSSEQYHRVLKADGLLMTVDPAPQHLIELKALIYDTPEFHKVSGVTRNGFSRISDETLSFTLPLTSETQRIALIKMTPYYWSLPAQKLTHIVQQLNQVTASFSIQLFRKQRSESDD</sequence>
<dbReference type="AlphaFoldDB" id="A0A7X5LNT1"/>
<feature type="binding site" evidence="1">
    <location>
        <position position="4"/>
    </location>
    <ligand>
        <name>Zn(2+)</name>
        <dbReference type="ChEBI" id="CHEBI:29105"/>
    </ligand>
</feature>
<dbReference type="InterPro" id="IPR025714">
    <property type="entry name" value="Methyltranfer_dom"/>
</dbReference>
<dbReference type="GO" id="GO:0032259">
    <property type="term" value="P:methylation"/>
    <property type="evidence" value="ECO:0007669"/>
    <property type="project" value="UniProtKB-KW"/>
</dbReference>
<dbReference type="EMBL" id="JAAAWN010000027">
    <property type="protein sequence ID" value="NDV92728.1"/>
    <property type="molecule type" value="Genomic_DNA"/>
</dbReference>
<evidence type="ECO:0000259" key="4">
    <source>
        <dbReference type="Pfam" id="PF21302"/>
    </source>
</evidence>
<dbReference type="InterPro" id="IPR016718">
    <property type="entry name" value="rRNA_m1G-MeTrfase_A_prd"/>
</dbReference>
<proteinExistence type="predicted"/>
<dbReference type="Gene3D" id="3.40.50.150">
    <property type="entry name" value="Vaccinia Virus protein VP39"/>
    <property type="match status" value="1"/>
</dbReference>
<dbReference type="PIRSF" id="PIRSF018249">
    <property type="entry name" value="MyrA_prd"/>
    <property type="match status" value="1"/>
</dbReference>
<feature type="binding site" evidence="2">
    <location>
        <begin position="97"/>
        <end position="98"/>
    </location>
    <ligand>
        <name>S-adenosyl-L-methionine</name>
        <dbReference type="ChEBI" id="CHEBI:59789"/>
    </ligand>
</feature>
<dbReference type="Proteomes" id="UP000470213">
    <property type="component" value="Unassembled WGS sequence"/>
</dbReference>
<feature type="binding site" evidence="1">
    <location>
        <position position="7"/>
    </location>
    <ligand>
        <name>Zn(2+)</name>
        <dbReference type="ChEBI" id="CHEBI:29105"/>
    </ligand>
</feature>
<dbReference type="InterPro" id="IPR048647">
    <property type="entry name" value="RlmA_N"/>
</dbReference>
<gene>
    <name evidence="5" type="ORF">GTH32_16255</name>
</gene>
<keyword evidence="6" id="KW-1185">Reference proteome</keyword>
<dbReference type="RefSeq" id="WP_163087709.1">
    <property type="nucleotide sequence ID" value="NZ_JAAAWN010000027.1"/>
</dbReference>
<dbReference type="Pfam" id="PF13847">
    <property type="entry name" value="Methyltransf_31"/>
    <property type="match status" value="1"/>
</dbReference>
<evidence type="ECO:0000256" key="2">
    <source>
        <dbReference type="PIRSR" id="PIRSR018249-2"/>
    </source>
</evidence>
<feature type="domain" description="23S rRNA (guanine(745)-N(1))-methyltransferase N-terminal" evidence="4">
    <location>
        <begin position="2"/>
        <end position="45"/>
    </location>
</feature>
<dbReference type="Pfam" id="PF21302">
    <property type="entry name" value="Zn_ribbon_RlmA"/>
    <property type="match status" value="1"/>
</dbReference>
<feature type="binding site" evidence="1">
    <location>
        <position position="20"/>
    </location>
    <ligand>
        <name>Zn(2+)</name>
        <dbReference type="ChEBI" id="CHEBI:29105"/>
    </ligand>
</feature>
<comment type="caution">
    <text evidence="5">The sequence shown here is derived from an EMBL/GenBank/DDBJ whole genome shotgun (WGS) entry which is preliminary data.</text>
</comment>
<keyword evidence="2" id="KW-0949">S-adenosyl-L-methionine</keyword>
<dbReference type="GO" id="GO:0046872">
    <property type="term" value="F:metal ion binding"/>
    <property type="evidence" value="ECO:0007669"/>
    <property type="project" value="UniProtKB-KW"/>
</dbReference>
<keyword evidence="5" id="KW-0808">Transferase</keyword>
<keyword evidence="1" id="KW-0479">Metal-binding</keyword>
<evidence type="ECO:0000313" key="6">
    <source>
        <dbReference type="Proteomes" id="UP000470213"/>
    </source>
</evidence>
<evidence type="ECO:0000313" key="5">
    <source>
        <dbReference type="EMBL" id="NDV92728.1"/>
    </source>
</evidence>
<keyword evidence="1" id="KW-0862">Zinc</keyword>
<organism evidence="5 6">
    <name type="scientific">Alteromonas profundi</name>
    <dbReference type="NCBI Taxonomy" id="2696062"/>
    <lineage>
        <taxon>Bacteria</taxon>
        <taxon>Pseudomonadati</taxon>
        <taxon>Pseudomonadota</taxon>
        <taxon>Gammaproteobacteria</taxon>
        <taxon>Alteromonadales</taxon>
        <taxon>Alteromonadaceae</taxon>
        <taxon>Alteromonas/Salinimonas group</taxon>
        <taxon>Alteromonas</taxon>
    </lineage>
</organism>
<feature type="binding site" evidence="2">
    <location>
        <position position="66"/>
    </location>
    <ligand>
        <name>S-adenosyl-L-methionine</name>
        <dbReference type="ChEBI" id="CHEBI:59789"/>
    </ligand>
</feature>
<dbReference type="GO" id="GO:0008168">
    <property type="term" value="F:methyltransferase activity"/>
    <property type="evidence" value="ECO:0007669"/>
    <property type="project" value="UniProtKB-KW"/>
</dbReference>
<evidence type="ECO:0000256" key="1">
    <source>
        <dbReference type="PIRSR" id="PIRSR018249-1"/>
    </source>
</evidence>
<feature type="binding site" evidence="2">
    <location>
        <position position="188"/>
    </location>
    <ligand>
        <name>S-adenosyl-L-methionine</name>
        <dbReference type="ChEBI" id="CHEBI:59789"/>
    </ligand>
</feature>
<dbReference type="SUPFAM" id="SSF53335">
    <property type="entry name" value="S-adenosyl-L-methionine-dependent methyltransferases"/>
    <property type="match status" value="1"/>
</dbReference>